<dbReference type="InterPro" id="IPR011047">
    <property type="entry name" value="Quinoprotein_ADH-like_sf"/>
</dbReference>
<dbReference type="OMA" id="HFYRING"/>
<dbReference type="VEuPathDB" id="MicrosporidiaDB:THOM_1085"/>
<dbReference type="AlphaFoldDB" id="L7JWT9"/>
<dbReference type="InParanoid" id="L7JWT9"/>
<gene>
    <name evidence="1" type="ORF">THOM_1085</name>
</gene>
<evidence type="ECO:0000313" key="2">
    <source>
        <dbReference type="Proteomes" id="UP000011185"/>
    </source>
</evidence>
<organism evidence="1 2">
    <name type="scientific">Trachipleistophora hominis</name>
    <name type="common">Microsporidian parasite</name>
    <dbReference type="NCBI Taxonomy" id="72359"/>
    <lineage>
        <taxon>Eukaryota</taxon>
        <taxon>Fungi</taxon>
        <taxon>Fungi incertae sedis</taxon>
        <taxon>Microsporidia</taxon>
        <taxon>Pleistophoridae</taxon>
        <taxon>Trachipleistophora</taxon>
    </lineage>
</organism>
<dbReference type="EMBL" id="JH993898">
    <property type="protein sequence ID" value="ELQ75948.1"/>
    <property type="molecule type" value="Genomic_DNA"/>
</dbReference>
<dbReference type="HOGENOM" id="CLU_382258_0_0_1"/>
<accession>L7JWT9</accession>
<protein>
    <submittedName>
        <fullName evidence="1">Putative WD40/YVTN repeat-like-containing domain, WD40 repeat-like-containing domain protein</fullName>
    </submittedName>
</protein>
<dbReference type="SUPFAM" id="SSF50998">
    <property type="entry name" value="Quinoprotein alcohol dehydrogenase-like"/>
    <property type="match status" value="1"/>
</dbReference>
<dbReference type="Gene3D" id="2.130.10.10">
    <property type="entry name" value="YVTN repeat-like/Quinoprotein amine dehydrogenase"/>
    <property type="match status" value="2"/>
</dbReference>
<sequence length="724" mass="82712">MTTLHKNFRKIRMLNEISSYGSIITEKRDNASYITTFTQTSYTTFDTKHLNTVFIGPLFTRVVCYDKYMDELVVCTDSLICVCERGEIVRSVGYAELGVSRAKMVVCLADCAVILADDNEIITIGYDLSVRRRTALAGAYLMKRVGAKNKLVMLCTNRAVLCRIDSGEVVCTYELHYKATCMFVCGYTCVIGTSTGLVTLLCLKTGEFVKMAQFDVQVRDVCADLESGMVAVCDVKGVLHFYDVKTGVVVDRMVDVCRVEWVDEFWVVTRVNNGGYLRDSGENDLMMWAGNDSGGVIERNGSKDDVVNDRLVGRVIEGGCAAGKDSFVNDKRVDNKNERVVGNGLQAIKENCNRNGDVFVTGTLLNESLAYADKPPVDLFKIDLELYKSENYKLVLSKCRRTFGERIVGLGNYTRRNMVLVGERGAFNVGYYRDEHSFRFKMQRMVSGWTEFNKIRYYDIKDRIIIGTACSISELDHTNKREMVVFRTYNERILCMALSECSNFVIFSLGNVVICLNLTSSLIYKRIYLKNVIGVAMSLFRDRILLYDGCKVHFYRINGLKLYEMVVEGTQFVTMVLIENVLVMRYAKKVVLIDIENQSLVDEILFNDEIRDMCISSDFKRVGLVFERYAAVYELGSNSLIDKFNGTYDRILFSLHNEFVVLSNYNMVELYADENWFCNERMVDKVFLDDNKHNVRDDDGLVQEENDNLMIEVLSYLEFERKKN</sequence>
<name>L7JWT9_TRAHO</name>
<proteinExistence type="predicted"/>
<dbReference type="Proteomes" id="UP000011185">
    <property type="component" value="Unassembled WGS sequence"/>
</dbReference>
<dbReference type="STRING" id="72359.L7JWT9"/>
<evidence type="ECO:0000313" key="1">
    <source>
        <dbReference type="EMBL" id="ELQ75948.1"/>
    </source>
</evidence>
<dbReference type="OrthoDB" id="10387440at2759"/>
<reference evidence="1 2" key="1">
    <citation type="journal article" date="2012" name="PLoS Pathog.">
        <title>The genome of the obligate intracellular parasite Trachipleistophora hominis: new insights into microsporidian genome dynamics and reductive evolution.</title>
        <authorList>
            <person name="Heinz E."/>
            <person name="Williams T.A."/>
            <person name="Nakjang S."/>
            <person name="Noel C.J."/>
            <person name="Swan D.C."/>
            <person name="Goldberg A.V."/>
            <person name="Harris S.R."/>
            <person name="Weinmaier T."/>
            <person name="Markert S."/>
            <person name="Becher D."/>
            <person name="Bernhardt J."/>
            <person name="Dagan T."/>
            <person name="Hacker C."/>
            <person name="Lucocq J.M."/>
            <person name="Schweder T."/>
            <person name="Rattei T."/>
            <person name="Hall N."/>
            <person name="Hirt R.P."/>
            <person name="Embley T.M."/>
        </authorList>
    </citation>
    <scope>NUCLEOTIDE SEQUENCE [LARGE SCALE GENOMIC DNA]</scope>
</reference>
<dbReference type="InterPro" id="IPR015943">
    <property type="entry name" value="WD40/YVTN_repeat-like_dom_sf"/>
</dbReference>
<keyword evidence="2" id="KW-1185">Reference proteome</keyword>